<organism evidence="4 5">
    <name type="scientific">Lactuca virosa</name>
    <dbReference type="NCBI Taxonomy" id="75947"/>
    <lineage>
        <taxon>Eukaryota</taxon>
        <taxon>Viridiplantae</taxon>
        <taxon>Streptophyta</taxon>
        <taxon>Embryophyta</taxon>
        <taxon>Tracheophyta</taxon>
        <taxon>Spermatophyta</taxon>
        <taxon>Magnoliopsida</taxon>
        <taxon>eudicotyledons</taxon>
        <taxon>Gunneridae</taxon>
        <taxon>Pentapetalae</taxon>
        <taxon>asterids</taxon>
        <taxon>campanulids</taxon>
        <taxon>Asterales</taxon>
        <taxon>Asteraceae</taxon>
        <taxon>Cichorioideae</taxon>
        <taxon>Cichorieae</taxon>
        <taxon>Lactucinae</taxon>
        <taxon>Lactuca</taxon>
    </lineage>
</organism>
<feature type="domain" description="DNA replication factor RFC1 C-terminal" evidence="3">
    <location>
        <begin position="63"/>
        <end position="141"/>
    </location>
</feature>
<feature type="region of interest" description="Disordered" evidence="2">
    <location>
        <begin position="23"/>
        <end position="42"/>
    </location>
</feature>
<keyword evidence="5" id="KW-1185">Reference proteome</keyword>
<evidence type="ECO:0000313" key="5">
    <source>
        <dbReference type="Proteomes" id="UP001157418"/>
    </source>
</evidence>
<gene>
    <name evidence="4" type="ORF">LVIROSA_LOCUS15386</name>
</gene>
<dbReference type="AlphaFoldDB" id="A0AAU9N6B7"/>
<dbReference type="InterPro" id="IPR013725">
    <property type="entry name" value="DNA_replication_fac_RFC1_C"/>
</dbReference>
<dbReference type="GO" id="GO:0005663">
    <property type="term" value="C:DNA replication factor C complex"/>
    <property type="evidence" value="ECO:0007669"/>
    <property type="project" value="InterPro"/>
</dbReference>
<dbReference type="GO" id="GO:0003677">
    <property type="term" value="F:DNA binding"/>
    <property type="evidence" value="ECO:0007669"/>
    <property type="project" value="TreeGrafter"/>
</dbReference>
<evidence type="ECO:0000256" key="2">
    <source>
        <dbReference type="SAM" id="MobiDB-lite"/>
    </source>
</evidence>
<sequence>MLSTPFSVYSSSSHPDFHSPFLLSTNPKLPPPPPPPPSITSSATTITAYRSRPPHYRCQYASWSTLCLDYLSLVLKHMTDPLKTLPKGEGFEKVVEFMDAYSISQEDFESLMLMSKFQGMPNLPEGVQPTVKFALTMAYNKGSKTRVIRTTYLITLPGIKSFLQDDL</sequence>
<dbReference type="PANTHER" id="PTHR23389:SF6">
    <property type="entry name" value="REPLICATION FACTOR C SUBUNIT 1"/>
    <property type="match status" value="1"/>
</dbReference>
<keyword evidence="1" id="KW-0235">DNA replication</keyword>
<reference evidence="4 5" key="1">
    <citation type="submission" date="2022-01" db="EMBL/GenBank/DDBJ databases">
        <authorList>
            <person name="Xiong W."/>
            <person name="Schranz E."/>
        </authorList>
    </citation>
    <scope>NUCLEOTIDE SEQUENCE [LARGE SCALE GENOMIC DNA]</scope>
</reference>
<dbReference type="EMBL" id="CAKMRJ010002223">
    <property type="protein sequence ID" value="CAH1428458.1"/>
    <property type="molecule type" value="Genomic_DNA"/>
</dbReference>
<name>A0AAU9N6B7_9ASTR</name>
<accession>A0AAU9N6B7</accession>
<dbReference type="Proteomes" id="UP001157418">
    <property type="component" value="Unassembled WGS sequence"/>
</dbReference>
<dbReference type="PANTHER" id="PTHR23389">
    <property type="entry name" value="CHROMOSOME TRANSMISSION FIDELITY FACTOR 18"/>
    <property type="match status" value="1"/>
</dbReference>
<protein>
    <recommendedName>
        <fullName evidence="3">DNA replication factor RFC1 C-terminal domain-containing protein</fullName>
    </recommendedName>
</protein>
<dbReference type="GO" id="GO:0005524">
    <property type="term" value="F:ATP binding"/>
    <property type="evidence" value="ECO:0007669"/>
    <property type="project" value="InterPro"/>
</dbReference>
<proteinExistence type="predicted"/>
<dbReference type="GO" id="GO:0005634">
    <property type="term" value="C:nucleus"/>
    <property type="evidence" value="ECO:0007669"/>
    <property type="project" value="TreeGrafter"/>
</dbReference>
<evidence type="ECO:0000313" key="4">
    <source>
        <dbReference type="EMBL" id="CAH1428458.1"/>
    </source>
</evidence>
<comment type="caution">
    <text evidence="4">The sequence shown here is derived from an EMBL/GenBank/DDBJ whole genome shotgun (WGS) entry which is preliminary data.</text>
</comment>
<evidence type="ECO:0000259" key="3">
    <source>
        <dbReference type="Pfam" id="PF08519"/>
    </source>
</evidence>
<dbReference type="Pfam" id="PF08519">
    <property type="entry name" value="RFC1"/>
    <property type="match status" value="1"/>
</dbReference>
<dbReference type="GO" id="GO:0003689">
    <property type="term" value="F:DNA clamp loader activity"/>
    <property type="evidence" value="ECO:0007669"/>
    <property type="project" value="InterPro"/>
</dbReference>
<feature type="compositionally biased region" description="Pro residues" evidence="2">
    <location>
        <begin position="28"/>
        <end position="38"/>
    </location>
</feature>
<dbReference type="GO" id="GO:0006260">
    <property type="term" value="P:DNA replication"/>
    <property type="evidence" value="ECO:0007669"/>
    <property type="project" value="UniProtKB-KW"/>
</dbReference>
<evidence type="ECO:0000256" key="1">
    <source>
        <dbReference type="ARBA" id="ARBA00022705"/>
    </source>
</evidence>